<comment type="subcellular location">
    <subcellularLocation>
        <location evidence="1">Lipid droplet</location>
    </subcellularLocation>
</comment>
<evidence type="ECO:0000313" key="6">
    <source>
        <dbReference type="Proteomes" id="UP001498771"/>
    </source>
</evidence>
<dbReference type="SMART" id="SM00829">
    <property type="entry name" value="PKS_ER"/>
    <property type="match status" value="1"/>
</dbReference>
<name>A0ABR1EYR0_9ASCO</name>
<accession>A0ABR1EYR0</accession>
<dbReference type="Pfam" id="PF08240">
    <property type="entry name" value="ADH_N"/>
    <property type="match status" value="1"/>
</dbReference>
<gene>
    <name evidence="5" type="ORF">BZA70DRAFT_291885</name>
</gene>
<comment type="caution">
    <text evidence="5">The sequence shown here is derived from an EMBL/GenBank/DDBJ whole genome shotgun (WGS) entry which is preliminary data.</text>
</comment>
<evidence type="ECO:0000313" key="5">
    <source>
        <dbReference type="EMBL" id="KAK7202736.1"/>
    </source>
</evidence>
<dbReference type="PANTHER" id="PTHR11695">
    <property type="entry name" value="ALCOHOL DEHYDROGENASE RELATED"/>
    <property type="match status" value="1"/>
</dbReference>
<dbReference type="GeneID" id="90039849"/>
<evidence type="ECO:0000256" key="1">
    <source>
        <dbReference type="ARBA" id="ARBA00004502"/>
    </source>
</evidence>
<dbReference type="RefSeq" id="XP_064765769.1">
    <property type="nucleotide sequence ID" value="XM_064914337.1"/>
</dbReference>
<dbReference type="Gene3D" id="3.90.180.10">
    <property type="entry name" value="Medium-chain alcohol dehydrogenases, catalytic domain"/>
    <property type="match status" value="1"/>
</dbReference>
<keyword evidence="2" id="KW-0551">Lipid droplet</keyword>
<dbReference type="SUPFAM" id="SSF50129">
    <property type="entry name" value="GroES-like"/>
    <property type="match status" value="1"/>
</dbReference>
<proteinExistence type="inferred from homology"/>
<dbReference type="Gene3D" id="3.40.50.720">
    <property type="entry name" value="NAD(P)-binding Rossmann-like Domain"/>
    <property type="match status" value="1"/>
</dbReference>
<organism evidence="5 6">
    <name type="scientific">Myxozyma melibiosi</name>
    <dbReference type="NCBI Taxonomy" id="54550"/>
    <lineage>
        <taxon>Eukaryota</taxon>
        <taxon>Fungi</taxon>
        <taxon>Dikarya</taxon>
        <taxon>Ascomycota</taxon>
        <taxon>Saccharomycotina</taxon>
        <taxon>Lipomycetes</taxon>
        <taxon>Lipomycetales</taxon>
        <taxon>Lipomycetaceae</taxon>
        <taxon>Myxozyma</taxon>
    </lineage>
</organism>
<reference evidence="5 6" key="1">
    <citation type="submission" date="2024-03" db="EMBL/GenBank/DDBJ databases">
        <title>Genome-scale model development and genomic sequencing of the oleaginous clade Lipomyces.</title>
        <authorList>
            <consortium name="Lawrence Berkeley National Laboratory"/>
            <person name="Czajka J.J."/>
            <person name="Han Y."/>
            <person name="Kim J."/>
            <person name="Mondo S.J."/>
            <person name="Hofstad B.A."/>
            <person name="Robles A."/>
            <person name="Haridas S."/>
            <person name="Riley R."/>
            <person name="LaButti K."/>
            <person name="Pangilinan J."/>
            <person name="Andreopoulos W."/>
            <person name="Lipzen A."/>
            <person name="Yan J."/>
            <person name="Wang M."/>
            <person name="Ng V."/>
            <person name="Grigoriev I.V."/>
            <person name="Spatafora J.W."/>
            <person name="Magnuson J.K."/>
            <person name="Baker S.E."/>
            <person name="Pomraning K.R."/>
        </authorList>
    </citation>
    <scope>NUCLEOTIDE SEQUENCE [LARGE SCALE GENOMIC DNA]</scope>
    <source>
        <strain evidence="5 6">Phaff 52-87</strain>
    </source>
</reference>
<dbReference type="PANTHER" id="PTHR11695:SF648">
    <property type="entry name" value="ZINC-BINDING OXIDOREDUCTASE"/>
    <property type="match status" value="1"/>
</dbReference>
<dbReference type="SUPFAM" id="SSF51735">
    <property type="entry name" value="NAD(P)-binding Rossmann-fold domains"/>
    <property type="match status" value="1"/>
</dbReference>
<dbReference type="EMBL" id="JBBJBU010000015">
    <property type="protein sequence ID" value="KAK7202736.1"/>
    <property type="molecule type" value="Genomic_DNA"/>
</dbReference>
<dbReference type="Proteomes" id="UP001498771">
    <property type="component" value="Unassembled WGS sequence"/>
</dbReference>
<evidence type="ECO:0000259" key="4">
    <source>
        <dbReference type="SMART" id="SM00829"/>
    </source>
</evidence>
<feature type="domain" description="Enoyl reductase (ER)" evidence="4">
    <location>
        <begin position="15"/>
        <end position="360"/>
    </location>
</feature>
<protein>
    <recommendedName>
        <fullName evidence="4">Enoyl reductase (ER) domain-containing protein</fullName>
    </recommendedName>
</protein>
<keyword evidence="6" id="KW-1185">Reference proteome</keyword>
<dbReference type="InterPro" id="IPR013154">
    <property type="entry name" value="ADH-like_N"/>
</dbReference>
<comment type="similarity">
    <text evidence="3">Belongs to the YIM1 family.</text>
</comment>
<sequence length="365" mass="39534">MPREPTRQLTFTVPGSRPHWHYDAVTLPVGRNQLLIKIEAASFGSVDLAILNTTSLWGSVGEKGLGRDFAGTVVEVGSSLKGKWNEGDNVCGMYFHPYYAGTIASHIVINPNTDYIVTRPDFLPLYEAAAFPLSFTVAYQALKNSKLTQSSTVCVLGGATSVGMFAIQLLKKHFLVKKVVATCSPASESIVRLLGADETIDYTQLRGPHLISALLRALAGPYAAEDDEVMSKDAIAPAAKSGFDFVLDTVGTTPYMLQHQAELTPAKTGWFVSTVGDADAQEGSTFLNSYNAGRSLFGAIVGPRYKVQYAVSSKEALELAVSLYQQERLKIVVDSVTLWGDFKTAVDKVKKRTAKGKVVLKVEPF</sequence>
<dbReference type="Pfam" id="PF13602">
    <property type="entry name" value="ADH_zinc_N_2"/>
    <property type="match status" value="1"/>
</dbReference>
<evidence type="ECO:0000256" key="3">
    <source>
        <dbReference type="ARBA" id="ARBA00038249"/>
    </source>
</evidence>
<evidence type="ECO:0000256" key="2">
    <source>
        <dbReference type="ARBA" id="ARBA00022677"/>
    </source>
</evidence>
<dbReference type="InterPro" id="IPR036291">
    <property type="entry name" value="NAD(P)-bd_dom_sf"/>
</dbReference>
<dbReference type="InterPro" id="IPR011032">
    <property type="entry name" value="GroES-like_sf"/>
</dbReference>
<dbReference type="InterPro" id="IPR020843">
    <property type="entry name" value="ER"/>
</dbReference>
<dbReference type="InterPro" id="IPR050700">
    <property type="entry name" value="YIM1/Zinc_Alcohol_DH_Fams"/>
</dbReference>